<sequence>MASQEGLVDLHVGPLPQHGLRIERGLSTCACSSENIRLIVYGRYIVCRSSTLMAFPHYGIPDDCTPEEQVTIVSWLTRQRFLSFASAYENNNLGRFLAPNRTFRTKPSNTCSHCEIHYMEKDPVFCLKSIVLSALNKGPTLESVLDGQ</sequence>
<evidence type="ECO:0000313" key="1">
    <source>
        <dbReference type="EMBL" id="KAG8175201.1"/>
    </source>
</evidence>
<dbReference type="AlphaFoldDB" id="A0AAV6TUR1"/>
<reference evidence="1 2" key="1">
    <citation type="journal article" date="2022" name="Nat. Ecol. Evol.">
        <title>A masculinizing supergene underlies an exaggerated male reproductive morph in a spider.</title>
        <authorList>
            <person name="Hendrickx F."/>
            <person name="De Corte Z."/>
            <person name="Sonet G."/>
            <person name="Van Belleghem S.M."/>
            <person name="Kostlbacher S."/>
            <person name="Vangestel C."/>
        </authorList>
    </citation>
    <scope>NUCLEOTIDE SEQUENCE [LARGE SCALE GENOMIC DNA]</scope>
    <source>
        <strain evidence="1">W744_W776</strain>
    </source>
</reference>
<evidence type="ECO:0000313" key="2">
    <source>
        <dbReference type="Proteomes" id="UP000827092"/>
    </source>
</evidence>
<organism evidence="1 2">
    <name type="scientific">Oedothorax gibbosus</name>
    <dbReference type="NCBI Taxonomy" id="931172"/>
    <lineage>
        <taxon>Eukaryota</taxon>
        <taxon>Metazoa</taxon>
        <taxon>Ecdysozoa</taxon>
        <taxon>Arthropoda</taxon>
        <taxon>Chelicerata</taxon>
        <taxon>Arachnida</taxon>
        <taxon>Araneae</taxon>
        <taxon>Araneomorphae</taxon>
        <taxon>Entelegynae</taxon>
        <taxon>Araneoidea</taxon>
        <taxon>Linyphiidae</taxon>
        <taxon>Erigoninae</taxon>
        <taxon>Oedothorax</taxon>
    </lineage>
</organism>
<dbReference type="EMBL" id="JAFNEN010001048">
    <property type="protein sequence ID" value="KAG8175201.1"/>
    <property type="molecule type" value="Genomic_DNA"/>
</dbReference>
<gene>
    <name evidence="1" type="ORF">JTE90_022624</name>
</gene>
<dbReference type="Proteomes" id="UP000827092">
    <property type="component" value="Unassembled WGS sequence"/>
</dbReference>
<comment type="caution">
    <text evidence="1">The sequence shown here is derived from an EMBL/GenBank/DDBJ whole genome shotgun (WGS) entry which is preliminary data.</text>
</comment>
<accession>A0AAV6TUR1</accession>
<protein>
    <submittedName>
        <fullName evidence="1">Uncharacterized protein</fullName>
    </submittedName>
</protein>
<proteinExistence type="predicted"/>
<keyword evidence="2" id="KW-1185">Reference proteome</keyword>
<name>A0AAV6TUR1_9ARAC</name>